<proteinExistence type="predicted"/>
<comment type="caution">
    <text evidence="7">The sequence shown here is derived from an EMBL/GenBank/DDBJ whole genome shotgun (WGS) entry which is preliminary data.</text>
</comment>
<evidence type="ECO:0000256" key="5">
    <source>
        <dbReference type="ARBA" id="ARBA00023136"/>
    </source>
</evidence>
<accession>A0A4Y3PLS0</accession>
<keyword evidence="2" id="KW-1003">Cell membrane</keyword>
<evidence type="ECO:0000256" key="3">
    <source>
        <dbReference type="ARBA" id="ARBA00022692"/>
    </source>
</evidence>
<keyword evidence="8" id="KW-1185">Reference proteome</keyword>
<dbReference type="InterPro" id="IPR005538">
    <property type="entry name" value="LrgA/CidA"/>
</dbReference>
<dbReference type="EMBL" id="BJMH01000006">
    <property type="protein sequence ID" value="GEB32079.1"/>
    <property type="molecule type" value="Genomic_DNA"/>
</dbReference>
<keyword evidence="4 6" id="KW-1133">Transmembrane helix</keyword>
<evidence type="ECO:0000313" key="7">
    <source>
        <dbReference type="EMBL" id="GEB32079.1"/>
    </source>
</evidence>
<dbReference type="Pfam" id="PF03788">
    <property type="entry name" value="LrgA"/>
    <property type="match status" value="1"/>
</dbReference>
<dbReference type="GO" id="GO:0005886">
    <property type="term" value="C:plasma membrane"/>
    <property type="evidence" value="ECO:0007669"/>
    <property type="project" value="UniProtKB-SubCell"/>
</dbReference>
<keyword evidence="5 6" id="KW-0472">Membrane</keyword>
<gene>
    <name evidence="7" type="primary">cidA_2</name>
    <name evidence="7" type="ORF">BPA01_16590</name>
</gene>
<dbReference type="PANTHER" id="PTHR33931">
    <property type="entry name" value="HOLIN-LIKE PROTEIN CIDA-RELATED"/>
    <property type="match status" value="1"/>
</dbReference>
<evidence type="ECO:0000256" key="4">
    <source>
        <dbReference type="ARBA" id="ARBA00022989"/>
    </source>
</evidence>
<reference evidence="7 8" key="1">
    <citation type="submission" date="2019-06" db="EMBL/GenBank/DDBJ databases">
        <title>Whole genome shotgun sequence of Brevibacillus parabrevis NBRC 12334.</title>
        <authorList>
            <person name="Hosoyama A."/>
            <person name="Uohara A."/>
            <person name="Ohji S."/>
            <person name="Ichikawa N."/>
        </authorList>
    </citation>
    <scope>NUCLEOTIDE SEQUENCE [LARGE SCALE GENOMIC DNA]</scope>
    <source>
        <strain evidence="7 8">NBRC 12334</strain>
    </source>
</reference>
<evidence type="ECO:0000256" key="1">
    <source>
        <dbReference type="ARBA" id="ARBA00004651"/>
    </source>
</evidence>
<dbReference type="Proteomes" id="UP000316882">
    <property type="component" value="Unassembled WGS sequence"/>
</dbReference>
<evidence type="ECO:0000256" key="6">
    <source>
        <dbReference type="SAM" id="Phobius"/>
    </source>
</evidence>
<dbReference type="AlphaFoldDB" id="A0A4Y3PLS0"/>
<evidence type="ECO:0000313" key="8">
    <source>
        <dbReference type="Proteomes" id="UP000316882"/>
    </source>
</evidence>
<evidence type="ECO:0000256" key="2">
    <source>
        <dbReference type="ARBA" id="ARBA00022475"/>
    </source>
</evidence>
<keyword evidence="3 6" id="KW-0812">Transmembrane</keyword>
<comment type="subcellular location">
    <subcellularLocation>
        <location evidence="1">Cell membrane</location>
        <topology evidence="1">Multi-pass membrane protein</topology>
    </subcellularLocation>
</comment>
<feature type="transmembrane region" description="Helical" evidence="6">
    <location>
        <begin position="65"/>
        <end position="87"/>
    </location>
</feature>
<dbReference type="PANTHER" id="PTHR33931:SF2">
    <property type="entry name" value="HOLIN-LIKE PROTEIN CIDA"/>
    <property type="match status" value="1"/>
</dbReference>
<feature type="transmembrane region" description="Helical" evidence="6">
    <location>
        <begin position="33"/>
        <end position="53"/>
    </location>
</feature>
<feature type="transmembrane region" description="Helical" evidence="6">
    <location>
        <begin position="93"/>
        <end position="114"/>
    </location>
</feature>
<organism evidence="7 8">
    <name type="scientific">Brevibacillus parabrevis</name>
    <dbReference type="NCBI Taxonomy" id="54914"/>
    <lineage>
        <taxon>Bacteria</taxon>
        <taxon>Bacillati</taxon>
        <taxon>Bacillota</taxon>
        <taxon>Bacilli</taxon>
        <taxon>Bacillales</taxon>
        <taxon>Paenibacillaceae</taxon>
        <taxon>Brevibacillus</taxon>
    </lineage>
</organism>
<dbReference type="STRING" id="54914.AV540_01385"/>
<sequence length="132" mass="14551">MVSMKKWFLLFGQVLLLFGFTWVGKGIASFLPIPVPGSLIGLLLLFICLHNGWVRLKWVEAGATLLFSQMILFFVPSLVGMMQYPWLLGGKGLLVLIVVVSGCALVMVSTGVVAERLFKRGEVKQLDPVENV</sequence>
<name>A0A4Y3PLS0_BREPA</name>
<protein>
    <submittedName>
        <fullName evidence="7">Holin-like protein CidA</fullName>
    </submittedName>
</protein>